<organism evidence="2 3">
    <name type="scientific">Apiospora saccharicola</name>
    <dbReference type="NCBI Taxonomy" id="335842"/>
    <lineage>
        <taxon>Eukaryota</taxon>
        <taxon>Fungi</taxon>
        <taxon>Dikarya</taxon>
        <taxon>Ascomycota</taxon>
        <taxon>Pezizomycotina</taxon>
        <taxon>Sordariomycetes</taxon>
        <taxon>Xylariomycetidae</taxon>
        <taxon>Amphisphaeriales</taxon>
        <taxon>Apiosporaceae</taxon>
        <taxon>Apiospora</taxon>
    </lineage>
</organism>
<evidence type="ECO:0000313" key="2">
    <source>
        <dbReference type="EMBL" id="KAK8078097.1"/>
    </source>
</evidence>
<sequence>MPATIEQQFYQEPAKGDGSSSLSRTVDGKDQYLSPKKKSHRSAPPINTEHYEGFKIALEWEPSSKEAGFAINGSATPKDVRRGDVINTANHDCAAAPQKFTKDTPRWQKKYTEGGTDYFYLIEWQGGCRTDVEEQDIHMLDGKAPYPNCWQ</sequence>
<evidence type="ECO:0000313" key="3">
    <source>
        <dbReference type="Proteomes" id="UP001446871"/>
    </source>
</evidence>
<name>A0ABR1W4W6_9PEZI</name>
<protein>
    <submittedName>
        <fullName evidence="2">Uncharacterized protein</fullName>
    </submittedName>
</protein>
<keyword evidence="3" id="KW-1185">Reference proteome</keyword>
<accession>A0ABR1W4W6</accession>
<dbReference type="Proteomes" id="UP001446871">
    <property type="component" value="Unassembled WGS sequence"/>
</dbReference>
<feature type="region of interest" description="Disordered" evidence="1">
    <location>
        <begin position="1"/>
        <end position="48"/>
    </location>
</feature>
<evidence type="ECO:0000256" key="1">
    <source>
        <dbReference type="SAM" id="MobiDB-lite"/>
    </source>
</evidence>
<feature type="compositionally biased region" description="Polar residues" evidence="1">
    <location>
        <begin position="1"/>
        <end position="10"/>
    </location>
</feature>
<gene>
    <name evidence="2" type="ORF">PG996_004267</name>
</gene>
<proteinExistence type="predicted"/>
<comment type="caution">
    <text evidence="2">The sequence shown here is derived from an EMBL/GenBank/DDBJ whole genome shotgun (WGS) entry which is preliminary data.</text>
</comment>
<reference evidence="2 3" key="1">
    <citation type="submission" date="2023-01" db="EMBL/GenBank/DDBJ databases">
        <title>Analysis of 21 Apiospora genomes using comparative genomics revels a genus with tremendous synthesis potential of carbohydrate active enzymes and secondary metabolites.</title>
        <authorList>
            <person name="Sorensen T."/>
        </authorList>
    </citation>
    <scope>NUCLEOTIDE SEQUENCE [LARGE SCALE GENOMIC DNA]</scope>
    <source>
        <strain evidence="2 3">CBS 83171</strain>
    </source>
</reference>
<dbReference type="EMBL" id="JAQQWM010000002">
    <property type="protein sequence ID" value="KAK8078097.1"/>
    <property type="molecule type" value="Genomic_DNA"/>
</dbReference>